<dbReference type="InterPro" id="IPR015410">
    <property type="entry name" value="DUF1985"/>
</dbReference>
<comment type="caution">
    <text evidence="2">The sequence shown here is derived from an EMBL/GenBank/DDBJ whole genome shotgun (WGS) entry which is preliminary data.</text>
</comment>
<dbReference type="Pfam" id="PF09331">
    <property type="entry name" value="DUF1985"/>
    <property type="match status" value="1"/>
</dbReference>
<dbReference type="EMBL" id="JBCGBO010000007">
    <property type="protein sequence ID" value="KAK9186920.1"/>
    <property type="molecule type" value="Genomic_DNA"/>
</dbReference>
<dbReference type="Pfam" id="PF05056">
    <property type="entry name" value="DUF674"/>
    <property type="match status" value="1"/>
</dbReference>
<evidence type="ECO:0000313" key="3">
    <source>
        <dbReference type="Proteomes" id="UP001428341"/>
    </source>
</evidence>
<reference evidence="2 3" key="1">
    <citation type="submission" date="2024-05" db="EMBL/GenBank/DDBJ databases">
        <title>Haplotype-resolved chromosome-level genome assembly of Huyou (Citrus changshanensis).</title>
        <authorList>
            <person name="Miao C."/>
            <person name="Chen W."/>
            <person name="Wu Y."/>
            <person name="Wang L."/>
            <person name="Zhao S."/>
            <person name="Grierson D."/>
            <person name="Xu C."/>
            <person name="Chen K."/>
        </authorList>
    </citation>
    <scope>NUCLEOTIDE SEQUENCE [LARGE SCALE GENOMIC DNA]</scope>
    <source>
        <strain evidence="2">01-14</strain>
        <tissue evidence="2">Leaf</tissue>
    </source>
</reference>
<keyword evidence="3" id="KW-1185">Reference proteome</keyword>
<organism evidence="2 3">
    <name type="scientific">Citrus x changshan-huyou</name>
    <dbReference type="NCBI Taxonomy" id="2935761"/>
    <lineage>
        <taxon>Eukaryota</taxon>
        <taxon>Viridiplantae</taxon>
        <taxon>Streptophyta</taxon>
        <taxon>Embryophyta</taxon>
        <taxon>Tracheophyta</taxon>
        <taxon>Spermatophyta</taxon>
        <taxon>Magnoliopsida</taxon>
        <taxon>eudicotyledons</taxon>
        <taxon>Gunneridae</taxon>
        <taxon>Pentapetalae</taxon>
        <taxon>rosids</taxon>
        <taxon>malvids</taxon>
        <taxon>Sapindales</taxon>
        <taxon>Rutaceae</taxon>
        <taxon>Aurantioideae</taxon>
        <taxon>Citrus</taxon>
    </lineage>
</organism>
<gene>
    <name evidence="2" type="ORF">WN944_018309</name>
</gene>
<dbReference type="AlphaFoldDB" id="A0AAP0QE10"/>
<sequence>MTSLRRVRRGMTEVLKMTESSIQIDVLSKLHALDRIRRKLTETQKHLFRKQRFRYFLDLQPLTFQATLVHSVLLRMIENGPELRTTNELWFSIDEETTIRFSEGDFAKMTGLEVGNPERFDCKLKTDSTNSILDRLEGLDMKTFDVIIESIDFTEEDDTVAVKIALVYVLERVLMGNLGRTKIAKERLRLVDNLDEFNKYPWGTVSYKKTIESLQKAGRTKQCRYSLCGFPYAFQIWLYEISPFIAKTYAEKIVGSENIPCMFKWAAKTPRSYAELKKAFDEKGLIPDVILLEHQKIENVNVAHHDASTSTAHQSENDDRISTSDLIGGRPSKRRLCDIKSPCVNLLNPTGSTTTLEEPSNNVEDQLPDEHLQIEAVAPHDANSNKVHLGGDQPKDNVDAYVRNREESDNCEGMSIPDSVHCGLPLKKRVHEISPCVNLPTKVKLTLVVNKSANKVIFAEAGKDFVDILFNILCLPISTIIRFGRNASTFGCIENLYKSLEHFDEAYLVQNQKRDILLKPNVLHILNVLSLKAPEASCDKLMREEFEKCEASAGEEGTVKNLFTYMVTDDLSVTPLSMTSGIVSMLLDNLSVLEKRLVELSNDEYAYLPFPSAAAVNYA</sequence>
<accession>A0AAP0QE10</accession>
<dbReference type="Proteomes" id="UP001428341">
    <property type="component" value="Unassembled WGS sequence"/>
</dbReference>
<feature type="domain" description="DUF1985" evidence="1">
    <location>
        <begin position="85"/>
        <end position="213"/>
    </location>
</feature>
<name>A0AAP0QE10_9ROSI</name>
<dbReference type="InterPro" id="IPR007750">
    <property type="entry name" value="DUF674"/>
</dbReference>
<dbReference type="PANTHER" id="PTHR48449:SF1">
    <property type="entry name" value="DUF1985 DOMAIN-CONTAINING PROTEIN"/>
    <property type="match status" value="1"/>
</dbReference>
<protein>
    <recommendedName>
        <fullName evidence="1">DUF1985 domain-containing protein</fullName>
    </recommendedName>
</protein>
<dbReference type="PANTHER" id="PTHR48449">
    <property type="entry name" value="DUF1985 DOMAIN-CONTAINING PROTEIN"/>
    <property type="match status" value="1"/>
</dbReference>
<proteinExistence type="predicted"/>
<evidence type="ECO:0000313" key="2">
    <source>
        <dbReference type="EMBL" id="KAK9186920.1"/>
    </source>
</evidence>
<evidence type="ECO:0000259" key="1">
    <source>
        <dbReference type="Pfam" id="PF09331"/>
    </source>
</evidence>